<dbReference type="Proteomes" id="UP000749559">
    <property type="component" value="Unassembled WGS sequence"/>
</dbReference>
<feature type="transmembrane region" description="Helical" evidence="9">
    <location>
        <begin position="238"/>
        <end position="261"/>
    </location>
</feature>
<evidence type="ECO:0000256" key="7">
    <source>
        <dbReference type="ARBA" id="ARBA00023170"/>
    </source>
</evidence>
<dbReference type="Gene3D" id="1.20.1070.10">
    <property type="entry name" value="Rhodopsin 7-helix transmembrane proteins"/>
    <property type="match status" value="1"/>
</dbReference>
<evidence type="ECO:0000256" key="4">
    <source>
        <dbReference type="ARBA" id="ARBA00022989"/>
    </source>
</evidence>
<dbReference type="InterPro" id="IPR017452">
    <property type="entry name" value="GPCR_Rhodpsn_7TM"/>
</dbReference>
<sequence>MENQTNTTLTGHGLGVTYVVISVIISALIIVSNTLIIVAILKFNYLKTISNQYVLSLSFADLMVGLALPYCNLRQLYPEASLVLDGADSEKYSCLVCQVVLHQPVAASMMMYTAISIERYIAITRPFSHPAIFTMKKVRISIICSWIYSYFIFIGLSCFNIWTPHVQCSMSMTLYQSAAFYGLVASSGILMFVIIGTVYCRIFYIAWAQKKQQNEQQNAIGPVTDTSKSDMKIVKMMAIIFGTLVILYTPYWIFTFVVLFYKQKPKWLVTYEQFSVILYYCNSFCNSFVYGWKSTDFRRAFRMLVYRQNSNKVFPLENTENSKTYKT</sequence>
<keyword evidence="3 9" id="KW-0812">Transmembrane</keyword>
<keyword evidence="7" id="KW-0675">Receptor</keyword>
<dbReference type="SUPFAM" id="SSF81321">
    <property type="entry name" value="Family A G protein-coupled receptor-like"/>
    <property type="match status" value="1"/>
</dbReference>
<feature type="domain" description="G-protein coupled receptors family 1 profile" evidence="10">
    <location>
        <begin position="32"/>
        <end position="290"/>
    </location>
</feature>
<keyword evidence="5" id="KW-0297">G-protein coupled receptor</keyword>
<proteinExistence type="predicted"/>
<evidence type="ECO:0000256" key="1">
    <source>
        <dbReference type="ARBA" id="ARBA00004651"/>
    </source>
</evidence>
<dbReference type="PANTHER" id="PTHR24249:SF372">
    <property type="entry name" value="G-PROTEIN COUPLED RECEPTORS FAMILY 1 PROFILE DOMAIN-CONTAINING PROTEIN"/>
    <property type="match status" value="1"/>
</dbReference>
<keyword evidence="6 9" id="KW-0472">Membrane</keyword>
<dbReference type="PRINTS" id="PR00237">
    <property type="entry name" value="GPCRRHODOPSN"/>
</dbReference>
<reference evidence="11" key="1">
    <citation type="submission" date="2022-03" db="EMBL/GenBank/DDBJ databases">
        <authorList>
            <person name="Martin C."/>
        </authorList>
    </citation>
    <scope>NUCLEOTIDE SEQUENCE</scope>
</reference>
<dbReference type="AlphaFoldDB" id="A0A8S4N2V5"/>
<dbReference type="OrthoDB" id="5965749at2759"/>
<evidence type="ECO:0000313" key="11">
    <source>
        <dbReference type="EMBL" id="CAH1774607.1"/>
    </source>
</evidence>
<comment type="caution">
    <text evidence="11">The sequence shown here is derived from an EMBL/GenBank/DDBJ whole genome shotgun (WGS) entry which is preliminary data.</text>
</comment>
<feature type="transmembrane region" description="Helical" evidence="9">
    <location>
        <begin position="178"/>
        <end position="204"/>
    </location>
</feature>
<dbReference type="InterPro" id="IPR000276">
    <property type="entry name" value="GPCR_Rhodpsn"/>
</dbReference>
<dbReference type="Pfam" id="PF00001">
    <property type="entry name" value="7tm_1"/>
    <property type="match status" value="1"/>
</dbReference>
<evidence type="ECO:0000256" key="8">
    <source>
        <dbReference type="ARBA" id="ARBA00023224"/>
    </source>
</evidence>
<organism evidence="11 12">
    <name type="scientific">Owenia fusiformis</name>
    <name type="common">Polychaete worm</name>
    <dbReference type="NCBI Taxonomy" id="6347"/>
    <lineage>
        <taxon>Eukaryota</taxon>
        <taxon>Metazoa</taxon>
        <taxon>Spiralia</taxon>
        <taxon>Lophotrochozoa</taxon>
        <taxon>Annelida</taxon>
        <taxon>Polychaeta</taxon>
        <taxon>Sedentaria</taxon>
        <taxon>Canalipalpata</taxon>
        <taxon>Sabellida</taxon>
        <taxon>Oweniida</taxon>
        <taxon>Oweniidae</taxon>
        <taxon>Owenia</taxon>
    </lineage>
</organism>
<dbReference type="PROSITE" id="PS50262">
    <property type="entry name" value="G_PROTEIN_RECEP_F1_2"/>
    <property type="match status" value="1"/>
</dbReference>
<evidence type="ECO:0000256" key="2">
    <source>
        <dbReference type="ARBA" id="ARBA00022475"/>
    </source>
</evidence>
<name>A0A8S4N2V5_OWEFU</name>
<dbReference type="GO" id="GO:0005886">
    <property type="term" value="C:plasma membrane"/>
    <property type="evidence" value="ECO:0007669"/>
    <property type="project" value="UniProtKB-SubCell"/>
</dbReference>
<evidence type="ECO:0000256" key="3">
    <source>
        <dbReference type="ARBA" id="ARBA00022692"/>
    </source>
</evidence>
<dbReference type="PANTHER" id="PTHR24249">
    <property type="entry name" value="HISTAMINE RECEPTOR-RELATED G-PROTEIN COUPLED RECEPTOR"/>
    <property type="match status" value="1"/>
</dbReference>
<evidence type="ECO:0000313" key="12">
    <source>
        <dbReference type="Proteomes" id="UP000749559"/>
    </source>
</evidence>
<keyword evidence="8" id="KW-0807">Transducer</keyword>
<dbReference type="EMBL" id="CAIIXF020000001">
    <property type="protein sequence ID" value="CAH1774607.1"/>
    <property type="molecule type" value="Genomic_DNA"/>
</dbReference>
<comment type="subcellular location">
    <subcellularLocation>
        <location evidence="1">Cell membrane</location>
        <topology evidence="1">Multi-pass membrane protein</topology>
    </subcellularLocation>
</comment>
<evidence type="ECO:0000256" key="5">
    <source>
        <dbReference type="ARBA" id="ARBA00023040"/>
    </source>
</evidence>
<dbReference type="InterPro" id="IPR050569">
    <property type="entry name" value="TAAR"/>
</dbReference>
<evidence type="ECO:0000256" key="6">
    <source>
        <dbReference type="ARBA" id="ARBA00023136"/>
    </source>
</evidence>
<gene>
    <name evidence="11" type="ORF">OFUS_LOCUS2031</name>
</gene>
<evidence type="ECO:0000259" key="10">
    <source>
        <dbReference type="PROSITE" id="PS50262"/>
    </source>
</evidence>
<dbReference type="SMART" id="SM01381">
    <property type="entry name" value="7TM_GPCR_Srsx"/>
    <property type="match status" value="1"/>
</dbReference>
<keyword evidence="12" id="KW-1185">Reference proteome</keyword>
<feature type="transmembrane region" description="Helical" evidence="9">
    <location>
        <begin position="273"/>
        <end position="292"/>
    </location>
</feature>
<dbReference type="GO" id="GO:0004930">
    <property type="term" value="F:G protein-coupled receptor activity"/>
    <property type="evidence" value="ECO:0007669"/>
    <property type="project" value="UniProtKB-KW"/>
</dbReference>
<feature type="transmembrane region" description="Helical" evidence="9">
    <location>
        <begin position="16"/>
        <end position="41"/>
    </location>
</feature>
<keyword evidence="2" id="KW-1003">Cell membrane</keyword>
<protein>
    <recommendedName>
        <fullName evidence="10">G-protein coupled receptors family 1 profile domain-containing protein</fullName>
    </recommendedName>
</protein>
<feature type="transmembrane region" description="Helical" evidence="9">
    <location>
        <begin position="143"/>
        <end position="163"/>
    </location>
</feature>
<keyword evidence="4 9" id="KW-1133">Transmembrane helix</keyword>
<accession>A0A8S4N2V5</accession>
<dbReference type="CDD" id="cd00637">
    <property type="entry name" value="7tm_classA_rhodopsin-like"/>
    <property type="match status" value="1"/>
</dbReference>
<evidence type="ECO:0000256" key="9">
    <source>
        <dbReference type="SAM" id="Phobius"/>
    </source>
</evidence>